<feature type="transmembrane region" description="Helical" evidence="2">
    <location>
        <begin position="132"/>
        <end position="159"/>
    </location>
</feature>
<keyword evidence="2" id="KW-0812">Transmembrane</keyword>
<feature type="compositionally biased region" description="Polar residues" evidence="1">
    <location>
        <begin position="171"/>
        <end position="182"/>
    </location>
</feature>
<evidence type="ECO:0000256" key="1">
    <source>
        <dbReference type="SAM" id="MobiDB-lite"/>
    </source>
</evidence>
<evidence type="ECO:0008006" key="5">
    <source>
        <dbReference type="Google" id="ProtNLM"/>
    </source>
</evidence>
<keyword evidence="2" id="KW-0472">Membrane</keyword>
<keyword evidence="4" id="KW-1185">Reference proteome</keyword>
<dbReference type="AlphaFoldDB" id="A0A1Y2E0V3"/>
<feature type="compositionally biased region" description="Low complexity" evidence="1">
    <location>
        <begin position="183"/>
        <end position="206"/>
    </location>
</feature>
<organism evidence="3 4">
    <name type="scientific">Pseudomassariella vexata</name>
    <dbReference type="NCBI Taxonomy" id="1141098"/>
    <lineage>
        <taxon>Eukaryota</taxon>
        <taxon>Fungi</taxon>
        <taxon>Dikarya</taxon>
        <taxon>Ascomycota</taxon>
        <taxon>Pezizomycotina</taxon>
        <taxon>Sordariomycetes</taxon>
        <taxon>Xylariomycetidae</taxon>
        <taxon>Amphisphaeriales</taxon>
        <taxon>Pseudomassariaceae</taxon>
        <taxon>Pseudomassariella</taxon>
    </lineage>
</organism>
<comment type="caution">
    <text evidence="3">The sequence shown here is derived from an EMBL/GenBank/DDBJ whole genome shotgun (WGS) entry which is preliminary data.</text>
</comment>
<evidence type="ECO:0000256" key="2">
    <source>
        <dbReference type="SAM" id="Phobius"/>
    </source>
</evidence>
<evidence type="ECO:0000313" key="3">
    <source>
        <dbReference type="EMBL" id="ORY65183.1"/>
    </source>
</evidence>
<evidence type="ECO:0000313" key="4">
    <source>
        <dbReference type="Proteomes" id="UP000193689"/>
    </source>
</evidence>
<sequence>MGAQGLTGRGPAPVPSWLIFVKDAIILLSVIILALSAYAISLYGSYYSYYYSSGVPGYLIFLVIKTWIIYGIAIALELKAQNYFFRIVVLIAYVLSVIFWLSGWAWSASWAATILSYTAYEVDGVYKTFGSVMAACAGLGAILWILTIVNLVFFIMACLQNQDSAQNVELDQPVKQDQTQVSPEQQQYTQPGYPQQQPSQPQQAYP</sequence>
<feature type="transmembrane region" description="Helical" evidence="2">
    <location>
        <begin position="83"/>
        <end position="106"/>
    </location>
</feature>
<dbReference type="InParanoid" id="A0A1Y2E0V3"/>
<feature type="transmembrane region" description="Helical" evidence="2">
    <location>
        <begin position="25"/>
        <end position="46"/>
    </location>
</feature>
<dbReference type="STRING" id="1141098.A0A1Y2E0V3"/>
<feature type="region of interest" description="Disordered" evidence="1">
    <location>
        <begin position="171"/>
        <end position="206"/>
    </location>
</feature>
<protein>
    <recommendedName>
        <fullName evidence="5">MARVEL domain-containing protein</fullName>
    </recommendedName>
</protein>
<dbReference type="OrthoDB" id="5223409at2759"/>
<name>A0A1Y2E0V3_9PEZI</name>
<accession>A0A1Y2E0V3</accession>
<reference evidence="3 4" key="1">
    <citation type="submission" date="2016-07" db="EMBL/GenBank/DDBJ databases">
        <title>Pervasive Adenine N6-methylation of Active Genes in Fungi.</title>
        <authorList>
            <consortium name="DOE Joint Genome Institute"/>
            <person name="Mondo S.J."/>
            <person name="Dannebaum R.O."/>
            <person name="Kuo R.C."/>
            <person name="Labutti K."/>
            <person name="Haridas S."/>
            <person name="Kuo A."/>
            <person name="Salamov A."/>
            <person name="Ahrendt S.R."/>
            <person name="Lipzen A."/>
            <person name="Sullivan W."/>
            <person name="Andreopoulos W.B."/>
            <person name="Clum A."/>
            <person name="Lindquist E."/>
            <person name="Daum C."/>
            <person name="Ramamoorthy G.K."/>
            <person name="Gryganskyi A."/>
            <person name="Culley D."/>
            <person name="Magnuson J.K."/>
            <person name="James T.Y."/>
            <person name="O'Malley M.A."/>
            <person name="Stajich J.E."/>
            <person name="Spatafora J.W."/>
            <person name="Visel A."/>
            <person name="Grigoriev I.V."/>
        </authorList>
    </citation>
    <scope>NUCLEOTIDE SEQUENCE [LARGE SCALE GENOMIC DNA]</scope>
    <source>
        <strain evidence="3 4">CBS 129021</strain>
    </source>
</reference>
<keyword evidence="2" id="KW-1133">Transmembrane helix</keyword>
<feature type="transmembrane region" description="Helical" evidence="2">
    <location>
        <begin position="58"/>
        <end position="76"/>
    </location>
</feature>
<dbReference type="RefSeq" id="XP_040716335.1">
    <property type="nucleotide sequence ID" value="XM_040855823.1"/>
</dbReference>
<dbReference type="GeneID" id="63772035"/>
<dbReference type="Proteomes" id="UP000193689">
    <property type="component" value="Unassembled WGS sequence"/>
</dbReference>
<gene>
    <name evidence="3" type="ORF">BCR38DRAFT_340942</name>
</gene>
<proteinExistence type="predicted"/>
<dbReference type="EMBL" id="MCFJ01000006">
    <property type="protein sequence ID" value="ORY65183.1"/>
    <property type="molecule type" value="Genomic_DNA"/>
</dbReference>